<dbReference type="Pfam" id="PF04187">
    <property type="entry name" value="Cofac_haem_bdg"/>
    <property type="match status" value="1"/>
</dbReference>
<comment type="caution">
    <text evidence="2">The sequence shown here is derived from an EMBL/GenBank/DDBJ whole genome shotgun (WGS) entry which is preliminary data.</text>
</comment>
<dbReference type="RefSeq" id="WP_386375117.1">
    <property type="nucleotide sequence ID" value="NZ_JBHUMP010000011.1"/>
</dbReference>
<dbReference type="Gene3D" id="3.40.50.11550">
    <property type="match status" value="2"/>
</dbReference>
<sequence>MLAAALFSCVPAQAAPDAARTAQVIFLGERHDNPAHHEVQADWVRDLRPRALVFEMLSPAQAVAAADVDRRDAPTLALALDWDAGGWPDFAFYHPIFAAAPEALLVGAGIGRVALREMLDKDLGAIEGAERFGLDRALAPQEQEAREALQRAVHCDALPEDLLPRMVTAQRLRDMALARAALKAFDETGGPVVVITGNGHARRDWGAPALLLHAAPTLQIFALGQTEAGELLPGRYDFILDAPAVTRDDPCAELR</sequence>
<evidence type="ECO:0000259" key="1">
    <source>
        <dbReference type="Pfam" id="PF04187"/>
    </source>
</evidence>
<evidence type="ECO:0000313" key="2">
    <source>
        <dbReference type="EMBL" id="MFD2740482.1"/>
    </source>
</evidence>
<name>A0ABW5U4Y8_9RHOB</name>
<dbReference type="Proteomes" id="UP001597474">
    <property type="component" value="Unassembled WGS sequence"/>
</dbReference>
<proteinExistence type="predicted"/>
<evidence type="ECO:0000313" key="3">
    <source>
        <dbReference type="Proteomes" id="UP001597474"/>
    </source>
</evidence>
<dbReference type="InterPro" id="IPR007314">
    <property type="entry name" value="Cofac_haem-bd_dom"/>
</dbReference>
<feature type="domain" description="Haem-binding uptake Tiki superfamily ChaN" evidence="1">
    <location>
        <begin position="18"/>
        <end position="210"/>
    </location>
</feature>
<gene>
    <name evidence="2" type="ORF">ACFSUD_12920</name>
</gene>
<reference evidence="3" key="1">
    <citation type="journal article" date="2019" name="Int. J. Syst. Evol. Microbiol.">
        <title>The Global Catalogue of Microorganisms (GCM) 10K type strain sequencing project: providing services to taxonomists for standard genome sequencing and annotation.</title>
        <authorList>
            <consortium name="The Broad Institute Genomics Platform"/>
            <consortium name="The Broad Institute Genome Sequencing Center for Infectious Disease"/>
            <person name="Wu L."/>
            <person name="Ma J."/>
        </authorList>
    </citation>
    <scope>NUCLEOTIDE SEQUENCE [LARGE SCALE GENOMIC DNA]</scope>
    <source>
        <strain evidence="3">TISTR 2562</strain>
    </source>
</reference>
<keyword evidence="3" id="KW-1185">Reference proteome</keyword>
<organism evidence="2 3">
    <name type="scientific">Sulfitobacter aestuarii</name>
    <dbReference type="NCBI Taxonomy" id="2161676"/>
    <lineage>
        <taxon>Bacteria</taxon>
        <taxon>Pseudomonadati</taxon>
        <taxon>Pseudomonadota</taxon>
        <taxon>Alphaproteobacteria</taxon>
        <taxon>Rhodobacterales</taxon>
        <taxon>Roseobacteraceae</taxon>
        <taxon>Sulfitobacter</taxon>
    </lineage>
</organism>
<dbReference type="CDD" id="cd14727">
    <property type="entry name" value="ChanN-like"/>
    <property type="match status" value="1"/>
</dbReference>
<accession>A0ABW5U4Y8</accession>
<dbReference type="EMBL" id="JBHUMP010000011">
    <property type="protein sequence ID" value="MFD2740482.1"/>
    <property type="molecule type" value="Genomic_DNA"/>
</dbReference>
<dbReference type="SUPFAM" id="SSF159501">
    <property type="entry name" value="EreA/ChaN-like"/>
    <property type="match status" value="1"/>
</dbReference>
<keyword evidence="2" id="KW-0449">Lipoprotein</keyword>
<protein>
    <submittedName>
        <fullName evidence="2">ChaN family lipoprotein</fullName>
    </submittedName>
</protein>